<dbReference type="SUPFAM" id="SSF52402">
    <property type="entry name" value="Adenine nucleotide alpha hydrolases-like"/>
    <property type="match status" value="1"/>
</dbReference>
<dbReference type="PROSITE" id="PS51278">
    <property type="entry name" value="GATASE_TYPE_2"/>
    <property type="match status" value="1"/>
</dbReference>
<proteinExistence type="inferred from homology"/>
<evidence type="ECO:0000259" key="8">
    <source>
        <dbReference type="PROSITE" id="PS51278"/>
    </source>
</evidence>
<dbReference type="InterPro" id="IPR014729">
    <property type="entry name" value="Rossmann-like_a/b/a_fold"/>
</dbReference>
<evidence type="ECO:0000256" key="6">
    <source>
        <dbReference type="ARBA" id="ARBA00022962"/>
    </source>
</evidence>
<dbReference type="InterPro" id="IPR017932">
    <property type="entry name" value="GATase_2_dom"/>
</dbReference>
<evidence type="ECO:0000313" key="9">
    <source>
        <dbReference type="EMBL" id="MDN5216374.1"/>
    </source>
</evidence>
<evidence type="ECO:0000256" key="5">
    <source>
        <dbReference type="ARBA" id="ARBA00022840"/>
    </source>
</evidence>
<keyword evidence="5" id="KW-0067">ATP-binding</keyword>
<dbReference type="CDD" id="cd01991">
    <property type="entry name" value="Asn_synthase_B_C"/>
    <property type="match status" value="1"/>
</dbReference>
<keyword evidence="4" id="KW-0547">Nucleotide-binding</keyword>
<comment type="similarity">
    <text evidence="2">Belongs to the asparagine synthetase family.</text>
</comment>
<evidence type="ECO:0000256" key="7">
    <source>
        <dbReference type="ARBA" id="ARBA00048741"/>
    </source>
</evidence>
<evidence type="ECO:0000256" key="4">
    <source>
        <dbReference type="ARBA" id="ARBA00022741"/>
    </source>
</evidence>
<dbReference type="NCBIfam" id="TIGR01536">
    <property type="entry name" value="asn_synth_AEB"/>
    <property type="match status" value="1"/>
</dbReference>
<reference evidence="9" key="1">
    <citation type="submission" date="2023-06" db="EMBL/GenBank/DDBJ databases">
        <title>Genomic of Agaribacillus aureum.</title>
        <authorList>
            <person name="Wang G."/>
        </authorList>
    </citation>
    <scope>NUCLEOTIDE SEQUENCE</scope>
    <source>
        <strain evidence="9">BMA12</strain>
    </source>
</reference>
<evidence type="ECO:0000256" key="3">
    <source>
        <dbReference type="ARBA" id="ARBA00012737"/>
    </source>
</evidence>
<keyword evidence="9" id="KW-0436">Ligase</keyword>
<comment type="catalytic activity">
    <reaction evidence="7">
        <text>L-aspartate + L-glutamine + ATP + H2O = L-asparagine + L-glutamate + AMP + diphosphate + H(+)</text>
        <dbReference type="Rhea" id="RHEA:12228"/>
        <dbReference type="ChEBI" id="CHEBI:15377"/>
        <dbReference type="ChEBI" id="CHEBI:15378"/>
        <dbReference type="ChEBI" id="CHEBI:29985"/>
        <dbReference type="ChEBI" id="CHEBI:29991"/>
        <dbReference type="ChEBI" id="CHEBI:30616"/>
        <dbReference type="ChEBI" id="CHEBI:33019"/>
        <dbReference type="ChEBI" id="CHEBI:58048"/>
        <dbReference type="ChEBI" id="CHEBI:58359"/>
        <dbReference type="ChEBI" id="CHEBI:456215"/>
        <dbReference type="EC" id="6.3.5.4"/>
    </reaction>
</comment>
<dbReference type="Pfam" id="PF00733">
    <property type="entry name" value="Asn_synthase"/>
    <property type="match status" value="1"/>
</dbReference>
<dbReference type="CDD" id="cd00712">
    <property type="entry name" value="AsnB"/>
    <property type="match status" value="1"/>
</dbReference>
<dbReference type="PIRSF" id="PIRSF001589">
    <property type="entry name" value="Asn_synthetase_glu-h"/>
    <property type="match status" value="1"/>
</dbReference>
<dbReference type="Gene3D" id="3.40.50.620">
    <property type="entry name" value="HUPs"/>
    <property type="match status" value="1"/>
</dbReference>
<dbReference type="Pfam" id="PF13537">
    <property type="entry name" value="GATase_7"/>
    <property type="match status" value="1"/>
</dbReference>
<dbReference type="PANTHER" id="PTHR43284">
    <property type="entry name" value="ASPARAGINE SYNTHETASE (GLUTAMINE-HYDROLYZING)"/>
    <property type="match status" value="1"/>
</dbReference>
<sequence>MCGINLIIDKKNQLSTQNILDMNRALHHRGPDFDQFKILPFGDQTLYLGHTRLKILDLGDGANQPISFDPKRYYLIYNGEIYNFYALRNELIDKGCRFTTSSDTEVLLKWLAIKGEEGLESLHGMFVFVLVDLKDRRLLCARDPSGMKPFFYYEDDSYFIISSEIKGILASGLVKKELNAGQIGHYLNFRHAQSPATFFKHIYELPASHRLTWSGQKHISSYVNRVDSHFTGDDEEILKTTEDLLIDAVGNHLQADVPVGVFLSGGIDSTLLLTILKTHYPRECRTFSIAHNPKEGSYGTKDGHFARLAAKQFNTTHEELEVSPQILDNFHDFISKMDQPVGDSAAILTYFLSEHARQSVGVVLSGAGADEWFGGYNRHLAYYRFLKNQPLYEKLHPFIKGLAPVLPTGFNHPFRKNFQLFKKFAGSVDRDPVTTFQNMVSFQITNQRGDFADWNPVSDGNDKIEHYLRQALTYDRRSYLINDILTVNDRMTMLHGLEMRMPYLSHELTQYLNKIPATRLVGPGRKWILAALLNKYRGQTFVNRSKEGFGLPFGNWIKSGNANHLLEFLKNENCTIFEATDNDLKALITNQLDNHNRGSADNTLFLWSVIILGNWLEINFG</sequence>
<accession>A0ABT8LF14</accession>
<dbReference type="RefSeq" id="WP_346761712.1">
    <property type="nucleotide sequence ID" value="NZ_JAUJEB010000008.1"/>
</dbReference>
<dbReference type="Gene3D" id="3.60.20.10">
    <property type="entry name" value="Glutamine Phosphoribosylpyrophosphate, subunit 1, domain 1"/>
    <property type="match status" value="1"/>
</dbReference>
<evidence type="ECO:0000256" key="2">
    <source>
        <dbReference type="ARBA" id="ARBA00005752"/>
    </source>
</evidence>
<feature type="domain" description="Glutamine amidotransferase type-2" evidence="8">
    <location>
        <begin position="2"/>
        <end position="192"/>
    </location>
</feature>
<dbReference type="PANTHER" id="PTHR43284:SF1">
    <property type="entry name" value="ASPARAGINE SYNTHETASE"/>
    <property type="match status" value="1"/>
</dbReference>
<keyword evidence="6" id="KW-0315">Glutamine amidotransferase</keyword>
<organism evidence="9 10">
    <name type="scientific">Agaribacillus aureus</name>
    <dbReference type="NCBI Taxonomy" id="3051825"/>
    <lineage>
        <taxon>Bacteria</taxon>
        <taxon>Pseudomonadati</taxon>
        <taxon>Bacteroidota</taxon>
        <taxon>Cytophagia</taxon>
        <taxon>Cytophagales</taxon>
        <taxon>Splendidivirgaceae</taxon>
        <taxon>Agaribacillus</taxon>
    </lineage>
</organism>
<evidence type="ECO:0000256" key="1">
    <source>
        <dbReference type="ARBA" id="ARBA00005187"/>
    </source>
</evidence>
<dbReference type="InterPro" id="IPR051786">
    <property type="entry name" value="ASN_synthetase/amidase"/>
</dbReference>
<dbReference type="EMBL" id="JAUJEB010000008">
    <property type="protein sequence ID" value="MDN5216374.1"/>
    <property type="molecule type" value="Genomic_DNA"/>
</dbReference>
<dbReference type="Proteomes" id="UP001172083">
    <property type="component" value="Unassembled WGS sequence"/>
</dbReference>
<dbReference type="InterPro" id="IPR033738">
    <property type="entry name" value="AsnB_N"/>
</dbReference>
<comment type="caution">
    <text evidence="9">The sequence shown here is derived from an EMBL/GenBank/DDBJ whole genome shotgun (WGS) entry which is preliminary data.</text>
</comment>
<dbReference type="InterPro" id="IPR001962">
    <property type="entry name" value="Asn_synthase"/>
</dbReference>
<name>A0ABT8LF14_9BACT</name>
<comment type="pathway">
    <text evidence="1">Amino-acid biosynthesis; L-asparagine biosynthesis; L-asparagine from L-aspartate (L-Gln route): step 1/1.</text>
</comment>
<dbReference type="InterPro" id="IPR029055">
    <property type="entry name" value="Ntn_hydrolases_N"/>
</dbReference>
<gene>
    <name evidence="9" type="primary">asnB</name>
    <name evidence="9" type="ORF">QQ020_30175</name>
</gene>
<keyword evidence="10" id="KW-1185">Reference proteome</keyword>
<dbReference type="SUPFAM" id="SSF56235">
    <property type="entry name" value="N-terminal nucleophile aminohydrolases (Ntn hydrolases)"/>
    <property type="match status" value="1"/>
</dbReference>
<dbReference type="GO" id="GO:0004066">
    <property type="term" value="F:asparagine synthase (glutamine-hydrolyzing) activity"/>
    <property type="evidence" value="ECO:0007669"/>
    <property type="project" value="UniProtKB-EC"/>
</dbReference>
<dbReference type="InterPro" id="IPR006426">
    <property type="entry name" value="Asn_synth_AEB"/>
</dbReference>
<dbReference type="EC" id="6.3.5.4" evidence="3"/>
<protein>
    <recommendedName>
        <fullName evidence="3">asparagine synthase (glutamine-hydrolyzing)</fullName>
        <ecNumber evidence="3">6.3.5.4</ecNumber>
    </recommendedName>
</protein>
<evidence type="ECO:0000313" key="10">
    <source>
        <dbReference type="Proteomes" id="UP001172083"/>
    </source>
</evidence>